<dbReference type="GO" id="GO:0008115">
    <property type="term" value="F:sarcosine oxidase activity"/>
    <property type="evidence" value="ECO:0007669"/>
    <property type="project" value="UniProtKB-EC"/>
</dbReference>
<dbReference type="EC" id="1.5.3.1" evidence="4"/>
<keyword evidence="5" id="KW-1185">Reference proteome</keyword>
<accession>A0A5K1IMK0</accession>
<gene>
    <name evidence="4" type="primary">soxB</name>
    <name evidence="4" type="ORF">KCJAJFAP_01812</name>
</gene>
<name>A0A5K1IMK0_9ACTN</name>
<evidence type="ECO:0000313" key="5">
    <source>
        <dbReference type="Proteomes" id="UP000361836"/>
    </source>
</evidence>
<dbReference type="AlphaFoldDB" id="A0A5K1IMK0"/>
<proteinExistence type="predicted"/>
<evidence type="ECO:0000256" key="2">
    <source>
        <dbReference type="SAM" id="MobiDB-lite"/>
    </source>
</evidence>
<dbReference type="SUPFAM" id="SSF51905">
    <property type="entry name" value="FAD/NAD(P)-binding domain"/>
    <property type="match status" value="1"/>
</dbReference>
<feature type="region of interest" description="Disordered" evidence="2">
    <location>
        <begin position="44"/>
        <end position="65"/>
    </location>
</feature>
<organism evidence="4 5">
    <name type="scientific">Collinsella aerofaciens</name>
    <dbReference type="NCBI Taxonomy" id="74426"/>
    <lineage>
        <taxon>Bacteria</taxon>
        <taxon>Bacillati</taxon>
        <taxon>Actinomycetota</taxon>
        <taxon>Coriobacteriia</taxon>
        <taxon>Coriobacteriales</taxon>
        <taxon>Coriobacteriaceae</taxon>
        <taxon>Collinsella</taxon>
    </lineage>
</organism>
<dbReference type="RefSeq" id="WP_152076040.1">
    <property type="nucleotide sequence ID" value="NZ_CAAKNU010000059.1"/>
</dbReference>
<dbReference type="Gene3D" id="3.30.9.10">
    <property type="entry name" value="D-Amino Acid Oxidase, subunit A, domain 2"/>
    <property type="match status" value="1"/>
</dbReference>
<dbReference type="Proteomes" id="UP000361836">
    <property type="component" value="Unassembled WGS sequence"/>
</dbReference>
<dbReference type="InterPro" id="IPR036188">
    <property type="entry name" value="FAD/NAD-bd_sf"/>
</dbReference>
<dbReference type="EMBL" id="CABWIE010000005">
    <property type="protein sequence ID" value="VWL89420.1"/>
    <property type="molecule type" value="Genomic_DNA"/>
</dbReference>
<evidence type="ECO:0000313" key="4">
    <source>
        <dbReference type="EMBL" id="VWL89420.1"/>
    </source>
</evidence>
<evidence type="ECO:0000259" key="3">
    <source>
        <dbReference type="Pfam" id="PF01266"/>
    </source>
</evidence>
<protein>
    <submittedName>
        <fullName evidence="4">Sarcosine oxidase subunit beta</fullName>
        <ecNumber evidence="4">1.5.3.1</ecNumber>
    </submittedName>
</protein>
<dbReference type="PANTHER" id="PTHR13847">
    <property type="entry name" value="SARCOSINE DEHYDROGENASE-RELATED"/>
    <property type="match status" value="1"/>
</dbReference>
<dbReference type="PANTHER" id="PTHR13847:SF287">
    <property type="entry name" value="FAD-DEPENDENT OXIDOREDUCTASE DOMAIN-CONTAINING PROTEIN 1"/>
    <property type="match status" value="1"/>
</dbReference>
<dbReference type="Pfam" id="PF01266">
    <property type="entry name" value="DAO"/>
    <property type="match status" value="1"/>
</dbReference>
<reference evidence="4 5" key="1">
    <citation type="submission" date="2019-10" db="EMBL/GenBank/DDBJ databases">
        <authorList>
            <person name="Wolf R A."/>
        </authorList>
    </citation>
    <scope>NUCLEOTIDE SEQUENCE [LARGE SCALE GENOMIC DNA]</scope>
    <source>
        <strain evidence="4">Collinsella_aerofaciens_MC2</strain>
    </source>
</reference>
<feature type="domain" description="FAD dependent oxidoreductase" evidence="3">
    <location>
        <begin position="14"/>
        <end position="361"/>
    </location>
</feature>
<dbReference type="InterPro" id="IPR006076">
    <property type="entry name" value="FAD-dep_OxRdtase"/>
</dbReference>
<evidence type="ECO:0000256" key="1">
    <source>
        <dbReference type="ARBA" id="ARBA00023002"/>
    </source>
</evidence>
<dbReference type="GO" id="GO:0005737">
    <property type="term" value="C:cytoplasm"/>
    <property type="evidence" value="ECO:0007669"/>
    <property type="project" value="TreeGrafter"/>
</dbReference>
<sequence>MEGTYAVITDVACDIVIIGAGVIGCAAAYNLAKKGRSVTVLDREPNVGEGASSRNGGGVRQSGRDGRELPLAMYAVENIWPTLSDELGADVEYVKRGNLRLGKTEEHLQTLRKLASMSQGLGLDMKMIGPEEVREINPYLSDQVIGASWCPTDGHANPMRTTLAYYRAAKALGVRFVTGVEVKRLRKVRGRIAGVECNIGTFTANDVLLAAGLGSRGIAASVGIDIPMTGSLIECLVTEAEPTMFPQMLGVATGDFYGHQTAHGSFVFGGSSGLEESNGAFGGRPTSSITAPAECRAIMGYIPRLADAKIVRTWAGWEDESADGVPVISKIDEVPGLTIACAFNGHGFGISPIVGLLLSELVCDEPTTLDVSAFRYDRFKAWL</sequence>
<keyword evidence="1 4" id="KW-0560">Oxidoreductase</keyword>
<dbReference type="Gene3D" id="3.50.50.60">
    <property type="entry name" value="FAD/NAD(P)-binding domain"/>
    <property type="match status" value="1"/>
</dbReference>